<protein>
    <recommendedName>
        <fullName evidence="8">Permease IIC component</fullName>
    </recommendedName>
</protein>
<evidence type="ECO:0000256" key="4">
    <source>
        <dbReference type="ARBA" id="ARBA00022597"/>
    </source>
</evidence>
<organism evidence="11 12">
    <name type="scientific">Fonticella tunisiensis</name>
    <dbReference type="NCBI Taxonomy" id="1096341"/>
    <lineage>
        <taxon>Bacteria</taxon>
        <taxon>Bacillati</taxon>
        <taxon>Bacillota</taxon>
        <taxon>Clostridia</taxon>
        <taxon>Eubacteriales</taxon>
        <taxon>Clostridiaceae</taxon>
        <taxon>Fonticella</taxon>
    </lineage>
</organism>
<dbReference type="AlphaFoldDB" id="A0A4R7K5A1"/>
<evidence type="ECO:0000313" key="12">
    <source>
        <dbReference type="Proteomes" id="UP000295325"/>
    </source>
</evidence>
<dbReference type="RefSeq" id="WP_133629392.1">
    <property type="nucleotide sequence ID" value="NZ_SOAZ01000039.1"/>
</dbReference>
<keyword evidence="4 8" id="KW-0762">Sugar transport</keyword>
<gene>
    <name evidence="11" type="ORF">EDD71_1393</name>
</gene>
<comment type="caution">
    <text evidence="11">The sequence shown here is derived from an EMBL/GenBank/DDBJ whole genome shotgun (WGS) entry which is preliminary data.</text>
</comment>
<evidence type="ECO:0000259" key="10">
    <source>
        <dbReference type="PROSITE" id="PS51105"/>
    </source>
</evidence>
<sequence length="416" mass="45446">MNSIMNFFEKFLIPPLTKIGEERHLIGIRNGMIVTVPFTIAGSIFLIISALPIPGWSDIIKGYSAQLSVPVNVTFGIISLIAAIGIGYSLSRAYEHDPIAGAAMSLVGFLTLQITPKYELNTVFFGSKGLFTAIVIAIFAVEVQKYFIKHKLVIKLPANVPPAIAKSFEALIPAMFMITFLWVIRVVLNFDLTAFITMLFKPFVFALNTLPGVLVYMFISQLLWTVGIHGQSIMNSVGTPIFLQFLTENVNAFMSGKPPIYITATGFIPQFVSLGGAGATLALVLLMLKSKNGGFKALGRASLASGIFNINEPILFGLPIVLNPIMIIPFVIVDLILITLTYSLMYFNIIGKPIASLPWTMPPIIGGYLVTGGDWKAAVWNLVEILIAMACYYPFFKAAEAQRECEKISSNQSLNA</sequence>
<dbReference type="PIRSF" id="PIRSF006351">
    <property type="entry name" value="PTS_EIIC-Cellobiose"/>
    <property type="match status" value="1"/>
</dbReference>
<evidence type="ECO:0000256" key="8">
    <source>
        <dbReference type="PIRNR" id="PIRNR006351"/>
    </source>
</evidence>
<name>A0A4R7K5A1_9CLOT</name>
<dbReference type="InterPro" id="IPR051088">
    <property type="entry name" value="PTS_Sugar-EIIC/EIIB"/>
</dbReference>
<evidence type="ECO:0000256" key="6">
    <source>
        <dbReference type="ARBA" id="ARBA00022989"/>
    </source>
</evidence>
<feature type="transmembrane region" description="Helical" evidence="9">
    <location>
        <begin position="32"/>
        <end position="53"/>
    </location>
</feature>
<dbReference type="PANTHER" id="PTHR33989">
    <property type="match status" value="1"/>
</dbReference>
<dbReference type="GO" id="GO:0009401">
    <property type="term" value="P:phosphoenolpyruvate-dependent sugar phosphotransferase system"/>
    <property type="evidence" value="ECO:0007669"/>
    <property type="project" value="InterPro"/>
</dbReference>
<keyword evidence="6 9" id="KW-1133">Transmembrane helix</keyword>
<dbReference type="InterPro" id="IPR004501">
    <property type="entry name" value="PTS_EIIC_3"/>
</dbReference>
<feature type="transmembrane region" description="Helical" evidence="9">
    <location>
        <begin position="194"/>
        <end position="219"/>
    </location>
</feature>
<reference evidence="11 12" key="1">
    <citation type="submission" date="2019-03" db="EMBL/GenBank/DDBJ databases">
        <title>Genomic Encyclopedia of Type Strains, Phase IV (KMG-IV): sequencing the most valuable type-strain genomes for metagenomic binning, comparative biology and taxonomic classification.</title>
        <authorList>
            <person name="Goeker M."/>
        </authorList>
    </citation>
    <scope>NUCLEOTIDE SEQUENCE [LARGE SCALE GENOMIC DNA]</scope>
    <source>
        <strain evidence="11 12">DSM 24455</strain>
    </source>
</reference>
<feature type="transmembrane region" description="Helical" evidence="9">
    <location>
        <begin position="354"/>
        <end position="371"/>
    </location>
</feature>
<evidence type="ECO:0000256" key="7">
    <source>
        <dbReference type="ARBA" id="ARBA00023136"/>
    </source>
</evidence>
<dbReference type="PROSITE" id="PS51105">
    <property type="entry name" value="PTS_EIIC_TYPE_3"/>
    <property type="match status" value="1"/>
</dbReference>
<dbReference type="NCBIfam" id="TIGR00410">
    <property type="entry name" value="lacE"/>
    <property type="match status" value="1"/>
</dbReference>
<feature type="transmembrane region" description="Helical" evidence="9">
    <location>
        <begin position="130"/>
        <end position="148"/>
    </location>
</feature>
<feature type="transmembrane region" description="Helical" evidence="9">
    <location>
        <begin position="377"/>
        <end position="396"/>
    </location>
</feature>
<evidence type="ECO:0000256" key="1">
    <source>
        <dbReference type="ARBA" id="ARBA00004651"/>
    </source>
</evidence>
<evidence type="ECO:0000256" key="9">
    <source>
        <dbReference type="SAM" id="Phobius"/>
    </source>
</evidence>
<dbReference type="GO" id="GO:0005886">
    <property type="term" value="C:plasma membrane"/>
    <property type="evidence" value="ECO:0007669"/>
    <property type="project" value="UniProtKB-SubCell"/>
</dbReference>
<evidence type="ECO:0000256" key="2">
    <source>
        <dbReference type="ARBA" id="ARBA00022448"/>
    </source>
</evidence>
<dbReference type="PANTHER" id="PTHR33989:SF4">
    <property type="entry name" value="PTS SYSTEM N,N'-DIACETYLCHITOBIOSE-SPECIFIC EIIC COMPONENT"/>
    <property type="match status" value="1"/>
</dbReference>
<dbReference type="Proteomes" id="UP000295325">
    <property type="component" value="Unassembled WGS sequence"/>
</dbReference>
<comment type="function">
    <text evidence="8">The phosphoenolpyruvate-dependent sugar phosphotransferase system (PTS), a major carbohydrate active -transport system, catalyzes the phosphorylation of incoming sugar substrates concomitant with their translocation across the cell membrane.</text>
</comment>
<dbReference type="Pfam" id="PF02378">
    <property type="entry name" value="PTS_EIIC"/>
    <property type="match status" value="1"/>
</dbReference>
<proteinExistence type="predicted"/>
<dbReference type="GO" id="GO:0008982">
    <property type="term" value="F:protein-N(PI)-phosphohistidine-sugar phosphotransferase activity"/>
    <property type="evidence" value="ECO:0007669"/>
    <property type="project" value="UniProtKB-UniRule"/>
</dbReference>
<feature type="transmembrane region" description="Helical" evidence="9">
    <location>
        <begin position="327"/>
        <end position="347"/>
    </location>
</feature>
<evidence type="ECO:0000256" key="5">
    <source>
        <dbReference type="ARBA" id="ARBA00022692"/>
    </source>
</evidence>
<evidence type="ECO:0000313" key="11">
    <source>
        <dbReference type="EMBL" id="TDT46031.1"/>
    </source>
</evidence>
<dbReference type="InterPro" id="IPR003352">
    <property type="entry name" value="PTS_EIIC"/>
</dbReference>
<feature type="domain" description="PTS EIIC type-3" evidence="10">
    <location>
        <begin position="8"/>
        <end position="395"/>
    </location>
</feature>
<feature type="transmembrane region" description="Helical" evidence="9">
    <location>
        <begin position="168"/>
        <end position="188"/>
    </location>
</feature>
<keyword evidence="3 8" id="KW-1003">Cell membrane</keyword>
<dbReference type="GO" id="GO:1902815">
    <property type="term" value="P:N,N'-diacetylchitobiose import"/>
    <property type="evidence" value="ECO:0007669"/>
    <property type="project" value="TreeGrafter"/>
</dbReference>
<comment type="subcellular location">
    <subcellularLocation>
        <location evidence="1">Cell membrane</location>
        <topology evidence="1">Multi-pass membrane protein</topology>
    </subcellularLocation>
</comment>
<keyword evidence="7 8" id="KW-0472">Membrane</keyword>
<feature type="transmembrane region" description="Helical" evidence="9">
    <location>
        <begin position="267"/>
        <end position="288"/>
    </location>
</feature>
<accession>A0A4R7K5A1</accession>
<keyword evidence="2 8" id="KW-0813">Transport</keyword>
<feature type="transmembrane region" description="Helical" evidence="9">
    <location>
        <begin position="300"/>
        <end position="321"/>
    </location>
</feature>
<dbReference type="EMBL" id="SOAZ01000039">
    <property type="protein sequence ID" value="TDT46031.1"/>
    <property type="molecule type" value="Genomic_DNA"/>
</dbReference>
<evidence type="ECO:0000256" key="3">
    <source>
        <dbReference type="ARBA" id="ARBA00022475"/>
    </source>
</evidence>
<keyword evidence="12" id="KW-1185">Reference proteome</keyword>
<dbReference type="OrthoDB" id="1641940at2"/>
<dbReference type="InterPro" id="IPR004796">
    <property type="entry name" value="PTS_IIC_cello"/>
</dbReference>
<feature type="transmembrane region" description="Helical" evidence="9">
    <location>
        <begin position="73"/>
        <end position="91"/>
    </location>
</feature>
<keyword evidence="5 9" id="KW-0812">Transmembrane</keyword>